<dbReference type="SUPFAM" id="SSF48403">
    <property type="entry name" value="Ankyrin repeat"/>
    <property type="match status" value="1"/>
</dbReference>
<dbReference type="InterPro" id="IPR018247">
    <property type="entry name" value="EF_Hand_1_Ca_BS"/>
</dbReference>
<evidence type="ECO:0000256" key="1">
    <source>
        <dbReference type="ARBA" id="ARBA00022737"/>
    </source>
</evidence>
<reference evidence="5" key="2">
    <citation type="submission" date="2019-06" db="EMBL/GenBank/DDBJ databases">
        <title>Genomics analysis of Aphanomyces spp. identifies a new class of oomycete effector associated with host adaptation.</title>
        <authorList>
            <person name="Gaulin E."/>
        </authorList>
    </citation>
    <scope>NUCLEOTIDE SEQUENCE</scope>
    <source>
        <strain evidence="5">CBS 578.67</strain>
    </source>
</reference>
<keyword evidence="3" id="KW-0040">ANK repeat</keyword>
<dbReference type="PROSITE" id="PS50222">
    <property type="entry name" value="EF_HAND_2"/>
    <property type="match status" value="1"/>
</dbReference>
<dbReference type="SUPFAM" id="SSF47473">
    <property type="entry name" value="EF-hand"/>
    <property type="match status" value="1"/>
</dbReference>
<dbReference type="SMART" id="SM00248">
    <property type="entry name" value="ANK"/>
    <property type="match status" value="4"/>
</dbReference>
<dbReference type="InterPro" id="IPR011992">
    <property type="entry name" value="EF-hand-dom_pair"/>
</dbReference>
<dbReference type="InterPro" id="IPR002110">
    <property type="entry name" value="Ankyrin_rpt"/>
</dbReference>
<gene>
    <name evidence="6" type="primary">Aste57867_5408</name>
    <name evidence="5" type="ORF">As57867_005395</name>
    <name evidence="6" type="ORF">ASTE57867_5408</name>
</gene>
<dbReference type="OrthoDB" id="539213at2759"/>
<reference evidence="6 7" key="1">
    <citation type="submission" date="2019-03" db="EMBL/GenBank/DDBJ databases">
        <authorList>
            <person name="Gaulin E."/>
            <person name="Dumas B."/>
        </authorList>
    </citation>
    <scope>NUCLEOTIDE SEQUENCE [LARGE SCALE GENOMIC DNA]</scope>
    <source>
        <strain evidence="6">CBS 568.67</strain>
    </source>
</reference>
<keyword evidence="7" id="KW-1185">Reference proteome</keyword>
<dbReference type="PANTHER" id="PTHR24198:SF165">
    <property type="entry name" value="ANKYRIN REPEAT-CONTAINING PROTEIN-RELATED"/>
    <property type="match status" value="1"/>
</dbReference>
<dbReference type="Gene3D" id="1.25.40.20">
    <property type="entry name" value="Ankyrin repeat-containing domain"/>
    <property type="match status" value="1"/>
</dbReference>
<keyword evidence="1" id="KW-0677">Repeat</keyword>
<dbReference type="Gene3D" id="1.10.238.10">
    <property type="entry name" value="EF-hand"/>
    <property type="match status" value="1"/>
</dbReference>
<keyword evidence="2" id="KW-0106">Calcium</keyword>
<dbReference type="InterPro" id="IPR002048">
    <property type="entry name" value="EF_hand_dom"/>
</dbReference>
<evidence type="ECO:0000259" key="4">
    <source>
        <dbReference type="PROSITE" id="PS50222"/>
    </source>
</evidence>
<dbReference type="PANTHER" id="PTHR24198">
    <property type="entry name" value="ANKYRIN REPEAT AND PROTEIN KINASE DOMAIN-CONTAINING PROTEIN"/>
    <property type="match status" value="1"/>
</dbReference>
<evidence type="ECO:0000313" key="7">
    <source>
        <dbReference type="Proteomes" id="UP000332933"/>
    </source>
</evidence>
<organism evidence="6 7">
    <name type="scientific">Aphanomyces stellatus</name>
    <dbReference type="NCBI Taxonomy" id="120398"/>
    <lineage>
        <taxon>Eukaryota</taxon>
        <taxon>Sar</taxon>
        <taxon>Stramenopiles</taxon>
        <taxon>Oomycota</taxon>
        <taxon>Saprolegniomycetes</taxon>
        <taxon>Saprolegniales</taxon>
        <taxon>Verrucalvaceae</taxon>
        <taxon>Aphanomyces</taxon>
    </lineage>
</organism>
<proteinExistence type="predicted"/>
<dbReference type="Pfam" id="PF00023">
    <property type="entry name" value="Ank"/>
    <property type="match status" value="1"/>
</dbReference>
<feature type="domain" description="EF-hand" evidence="4">
    <location>
        <begin position="456"/>
        <end position="491"/>
    </location>
</feature>
<evidence type="ECO:0000256" key="2">
    <source>
        <dbReference type="ARBA" id="ARBA00022837"/>
    </source>
</evidence>
<name>A0A485KH01_9STRA</name>
<dbReference type="EMBL" id="VJMH01001776">
    <property type="protein sequence ID" value="KAF0711052.1"/>
    <property type="molecule type" value="Genomic_DNA"/>
</dbReference>
<accession>A0A485KH01</accession>
<evidence type="ECO:0000313" key="5">
    <source>
        <dbReference type="EMBL" id="KAF0711052.1"/>
    </source>
</evidence>
<dbReference type="EMBL" id="CAADRA010001777">
    <property type="protein sequence ID" value="VFT82464.1"/>
    <property type="molecule type" value="Genomic_DNA"/>
</dbReference>
<dbReference type="GO" id="GO:0005509">
    <property type="term" value="F:calcium ion binding"/>
    <property type="evidence" value="ECO:0007669"/>
    <property type="project" value="InterPro"/>
</dbReference>
<dbReference type="InterPro" id="IPR036770">
    <property type="entry name" value="Ankyrin_rpt-contain_sf"/>
</dbReference>
<evidence type="ECO:0000256" key="3">
    <source>
        <dbReference type="ARBA" id="ARBA00023043"/>
    </source>
</evidence>
<sequence length="610" mass="68127">MHWAVNNKSESCVRILIGRVDLSIENQVRKTKINLVRYQSRVYSIARVLSLSLASHADLARILPSNYKIDTPDEAGTSLILAYENGQFNIARQLLKLDGINFPIKDEQDGIDVGVQCKRLSLVDAILDQNDSYRAINEKYQTGQTALAQASSTGNASVVERLLQETNIDINATAEGGETALTLACSFGCTYVVTQLLALSPDRLYINWLILSGNTALAHAASEGHEGIVQILLQFPGIDAIQETTPGVGILEKKHYSVVHQLLLASDACDPQEYVELLSNLGTSMTHELAMKLLFRDLPFELIGGTLTPRSLQQHSWTNLLDRASDVPSHFRISCFQALVASPQYDAFAKDVCQELAFATDQDGRKAIEITDATTRSYLFSQLYFCSRYELFQGPPVHVSNTAVVVMAYDHGLCAQAFDEYAKHGELTQDEFVICSQLLGRLTAERMAATQKKRLRAKEAWEMEFRLWDSDNSGKISNEEFLKYGAKYFGGKVKKNRSLMSDNFALQCLPAVDEATFQACVAHLTINDDMNMSSYRHLLGQSIGAKFSSGILPPELIHELKSNDEVAAYEAYWADYREDKMVWNKIKPKKKIVVKSFRPEMDWTCGRLGV</sequence>
<dbReference type="Proteomes" id="UP000332933">
    <property type="component" value="Unassembled WGS sequence"/>
</dbReference>
<evidence type="ECO:0000313" key="6">
    <source>
        <dbReference type="EMBL" id="VFT82464.1"/>
    </source>
</evidence>
<dbReference type="Pfam" id="PF12796">
    <property type="entry name" value="Ank_2"/>
    <property type="match status" value="1"/>
</dbReference>
<dbReference type="PROSITE" id="PS00018">
    <property type="entry name" value="EF_HAND_1"/>
    <property type="match status" value="1"/>
</dbReference>
<protein>
    <submittedName>
        <fullName evidence="6">Aste57867_5408 protein</fullName>
    </submittedName>
</protein>
<dbReference type="AlphaFoldDB" id="A0A485KH01"/>